<sequence>MSILGNLLGMSRRRSYGGNMWSRSGYGRGRGSFYGGGFSRSRAPGIFGGSLGRMAMGGVAAMLTRSFLSRRHRYD</sequence>
<proteinExistence type="predicted"/>
<reference evidence="1 2" key="1">
    <citation type="submission" date="2023-12" db="EMBL/GenBank/DDBJ databases">
        <title>the genome sequence of Hyalangium sp. s54d21.</title>
        <authorList>
            <person name="Zhang X."/>
        </authorList>
    </citation>
    <scope>NUCLEOTIDE SEQUENCE [LARGE SCALE GENOMIC DNA]</scope>
    <source>
        <strain evidence="2">s54d21</strain>
    </source>
</reference>
<evidence type="ECO:0000313" key="1">
    <source>
        <dbReference type="EMBL" id="MDY7227794.1"/>
    </source>
</evidence>
<protein>
    <submittedName>
        <fullName evidence="1">Uncharacterized protein</fullName>
    </submittedName>
</protein>
<gene>
    <name evidence="1" type="ORF">SYV04_15370</name>
</gene>
<keyword evidence="2" id="KW-1185">Reference proteome</keyword>
<comment type="caution">
    <text evidence="1">The sequence shown here is derived from an EMBL/GenBank/DDBJ whole genome shotgun (WGS) entry which is preliminary data.</text>
</comment>
<dbReference type="Proteomes" id="UP001291309">
    <property type="component" value="Unassembled WGS sequence"/>
</dbReference>
<accession>A0ABU5H2X0</accession>
<organism evidence="1 2">
    <name type="scientific">Hyalangium rubrum</name>
    <dbReference type="NCBI Taxonomy" id="3103134"/>
    <lineage>
        <taxon>Bacteria</taxon>
        <taxon>Pseudomonadati</taxon>
        <taxon>Myxococcota</taxon>
        <taxon>Myxococcia</taxon>
        <taxon>Myxococcales</taxon>
        <taxon>Cystobacterineae</taxon>
        <taxon>Archangiaceae</taxon>
        <taxon>Hyalangium</taxon>
    </lineage>
</organism>
<dbReference type="RefSeq" id="WP_321546505.1">
    <property type="nucleotide sequence ID" value="NZ_JAXIVS010000004.1"/>
</dbReference>
<dbReference type="EMBL" id="JAXIVS010000004">
    <property type="protein sequence ID" value="MDY7227794.1"/>
    <property type="molecule type" value="Genomic_DNA"/>
</dbReference>
<evidence type="ECO:0000313" key="2">
    <source>
        <dbReference type="Proteomes" id="UP001291309"/>
    </source>
</evidence>
<name>A0ABU5H2X0_9BACT</name>